<dbReference type="Proteomes" id="UP000675882">
    <property type="component" value="Unassembled WGS sequence"/>
</dbReference>
<dbReference type="AlphaFoldDB" id="A0A916F8Z6"/>
<organism evidence="1 2">
    <name type="scientific">Candidatus Nitrotoga fabula</name>
    <dbReference type="NCBI Taxonomy" id="2182327"/>
    <lineage>
        <taxon>Bacteria</taxon>
        <taxon>Pseudomonadati</taxon>
        <taxon>Pseudomonadota</taxon>
        <taxon>Betaproteobacteria</taxon>
        <taxon>Nitrosomonadales</taxon>
        <taxon>Gallionellaceae</taxon>
        <taxon>Candidatus Nitrotoga</taxon>
    </lineage>
</organism>
<accession>A0A916F8Z6</accession>
<gene>
    <name evidence="1" type="ORF">NTGZN8_130147</name>
</gene>
<sequence length="59" mass="7329">MMYPERRTKPLNPDQLLWRHDQHLYPSLFYKKLYSHVKMKNYAFILPSALFKTSPYFNY</sequence>
<dbReference type="EMBL" id="CAJNBL010000005">
    <property type="protein sequence ID" value="CAE6694540.1"/>
    <property type="molecule type" value="Genomic_DNA"/>
</dbReference>
<protein>
    <submittedName>
        <fullName evidence="1">Uncharacterized protein</fullName>
    </submittedName>
</protein>
<proteinExistence type="predicted"/>
<reference evidence="1" key="1">
    <citation type="submission" date="2021-02" db="EMBL/GenBank/DDBJ databases">
        <authorList>
            <person name="Han P."/>
        </authorList>
    </citation>
    <scope>NUCLEOTIDE SEQUENCE</scope>
    <source>
        <strain evidence="1">Candidatus Nitrotoga sp. ZN8</strain>
    </source>
</reference>
<comment type="caution">
    <text evidence="1">The sequence shown here is derived from an EMBL/GenBank/DDBJ whole genome shotgun (WGS) entry which is preliminary data.</text>
</comment>
<name>A0A916F8Z6_9PROT</name>
<evidence type="ECO:0000313" key="2">
    <source>
        <dbReference type="Proteomes" id="UP000675882"/>
    </source>
</evidence>
<evidence type="ECO:0000313" key="1">
    <source>
        <dbReference type="EMBL" id="CAE6694540.1"/>
    </source>
</evidence>
<keyword evidence="2" id="KW-1185">Reference proteome</keyword>